<dbReference type="Proteomes" id="UP000298636">
    <property type="component" value="Chromosome"/>
</dbReference>
<dbReference type="InterPro" id="IPR002305">
    <property type="entry name" value="aa-tRNA-synth_Ic"/>
</dbReference>
<dbReference type="InterPro" id="IPR001412">
    <property type="entry name" value="aa-tRNA-synth_I_CS"/>
</dbReference>
<dbReference type="PANTHER" id="PTHR43766">
    <property type="entry name" value="TRYPTOPHAN--TRNA LIGASE, MITOCHONDRIAL"/>
    <property type="match status" value="1"/>
</dbReference>
<dbReference type="PRINTS" id="PR01039">
    <property type="entry name" value="TRNASYNTHTRP"/>
</dbReference>
<evidence type="ECO:0000256" key="2">
    <source>
        <dbReference type="ARBA" id="ARBA00022598"/>
    </source>
</evidence>
<comment type="catalytic activity">
    <reaction evidence="7 8">
        <text>tRNA(Trp) + L-tryptophan + ATP = L-tryptophyl-tRNA(Trp) + AMP + diphosphate + H(+)</text>
        <dbReference type="Rhea" id="RHEA:24080"/>
        <dbReference type="Rhea" id="RHEA-COMP:9671"/>
        <dbReference type="Rhea" id="RHEA-COMP:9705"/>
        <dbReference type="ChEBI" id="CHEBI:15378"/>
        <dbReference type="ChEBI" id="CHEBI:30616"/>
        <dbReference type="ChEBI" id="CHEBI:33019"/>
        <dbReference type="ChEBI" id="CHEBI:57912"/>
        <dbReference type="ChEBI" id="CHEBI:78442"/>
        <dbReference type="ChEBI" id="CHEBI:78535"/>
        <dbReference type="ChEBI" id="CHEBI:456215"/>
        <dbReference type="EC" id="6.1.1.2"/>
    </reaction>
</comment>
<evidence type="ECO:0000256" key="4">
    <source>
        <dbReference type="ARBA" id="ARBA00022840"/>
    </source>
</evidence>
<dbReference type="GO" id="GO:0005829">
    <property type="term" value="C:cytosol"/>
    <property type="evidence" value="ECO:0007669"/>
    <property type="project" value="TreeGrafter"/>
</dbReference>
<dbReference type="InterPro" id="IPR024109">
    <property type="entry name" value="Trp-tRNA-ligase_bac-type"/>
</dbReference>
<comment type="function">
    <text evidence="8">Catalyzes the attachment of tryptophan to tRNA(Trp).</text>
</comment>
<keyword evidence="8" id="KW-0963">Cytoplasm</keyword>
<evidence type="ECO:0000256" key="5">
    <source>
        <dbReference type="ARBA" id="ARBA00022917"/>
    </source>
</evidence>
<feature type="binding site" evidence="8">
    <location>
        <position position="138"/>
    </location>
    <ligand>
        <name>L-tryptophan</name>
        <dbReference type="ChEBI" id="CHEBI:57912"/>
    </ligand>
</feature>
<dbReference type="PANTHER" id="PTHR43766:SF1">
    <property type="entry name" value="TRYPTOPHAN--TRNA LIGASE, MITOCHONDRIAL"/>
    <property type="match status" value="1"/>
</dbReference>
<feature type="binding site" evidence="8">
    <location>
        <begin position="21"/>
        <end position="22"/>
    </location>
    <ligand>
        <name>ATP</name>
        <dbReference type="ChEBI" id="CHEBI:30616"/>
    </ligand>
</feature>
<dbReference type="CDD" id="cd00806">
    <property type="entry name" value="TrpRS_core"/>
    <property type="match status" value="1"/>
</dbReference>
<dbReference type="SUPFAM" id="SSF52374">
    <property type="entry name" value="Nucleotidylyl transferase"/>
    <property type="match status" value="1"/>
</dbReference>
<evidence type="ECO:0000256" key="9">
    <source>
        <dbReference type="RuleBase" id="RU363036"/>
    </source>
</evidence>
<protein>
    <recommendedName>
        <fullName evidence="8">Tryptophan--tRNA ligase</fullName>
        <ecNumber evidence="8">6.1.1.2</ecNumber>
    </recommendedName>
    <alternativeName>
        <fullName evidence="8">Tryptophanyl-tRNA synthetase</fullName>
        <shortName evidence="8">TrpRS</shortName>
    </alternativeName>
</protein>
<keyword evidence="5 8" id="KW-0648">Protein biosynthesis</keyword>
<dbReference type="RefSeq" id="WP_158352064.1">
    <property type="nucleotide sequence ID" value="NZ_CP032998.1"/>
</dbReference>
<feature type="binding site" evidence="8">
    <location>
        <position position="190"/>
    </location>
    <ligand>
        <name>ATP</name>
        <dbReference type="ChEBI" id="CHEBI:30616"/>
    </ligand>
</feature>
<evidence type="ECO:0000256" key="3">
    <source>
        <dbReference type="ARBA" id="ARBA00022741"/>
    </source>
</evidence>
<dbReference type="InterPro" id="IPR050203">
    <property type="entry name" value="Trp-tRNA_synthetase"/>
</dbReference>
<dbReference type="GO" id="GO:0006436">
    <property type="term" value="P:tryptophanyl-tRNA aminoacylation"/>
    <property type="evidence" value="ECO:0007669"/>
    <property type="project" value="UniProtKB-UniRule"/>
</dbReference>
<accession>A0A4D6YKJ1</accession>
<dbReference type="GO" id="GO:0004830">
    <property type="term" value="F:tryptophan-tRNA ligase activity"/>
    <property type="evidence" value="ECO:0007669"/>
    <property type="project" value="UniProtKB-UniRule"/>
</dbReference>
<gene>
    <name evidence="8 10" type="primary">trpS</name>
    <name evidence="10" type="ORF">D9V79_01710</name>
</gene>
<dbReference type="InterPro" id="IPR014729">
    <property type="entry name" value="Rossmann-like_a/b/a_fold"/>
</dbReference>
<feature type="binding site" evidence="8">
    <location>
        <begin position="13"/>
        <end position="15"/>
    </location>
    <ligand>
        <name>ATP</name>
        <dbReference type="ChEBI" id="CHEBI:30616"/>
    </ligand>
</feature>
<dbReference type="Pfam" id="PF00579">
    <property type="entry name" value="tRNA-synt_1b"/>
    <property type="match status" value="1"/>
</dbReference>
<dbReference type="GO" id="GO:0005524">
    <property type="term" value="F:ATP binding"/>
    <property type="evidence" value="ECO:0007669"/>
    <property type="project" value="UniProtKB-UniRule"/>
</dbReference>
<dbReference type="NCBIfam" id="TIGR00233">
    <property type="entry name" value="trpS"/>
    <property type="match status" value="1"/>
</dbReference>
<evidence type="ECO:0000313" key="11">
    <source>
        <dbReference type="Proteomes" id="UP000298636"/>
    </source>
</evidence>
<dbReference type="HAMAP" id="MF_00140_B">
    <property type="entry name" value="Trp_tRNA_synth_B"/>
    <property type="match status" value="1"/>
</dbReference>
<evidence type="ECO:0000256" key="7">
    <source>
        <dbReference type="ARBA" id="ARBA00049929"/>
    </source>
</evidence>
<reference evidence="10 11" key="1">
    <citation type="submission" date="2018-10" db="EMBL/GenBank/DDBJ databases">
        <title>Comparative functional genomics of the obligate endosymbiont Buchnera aphidicola.</title>
        <authorList>
            <person name="Chong R.A."/>
        </authorList>
    </citation>
    <scope>NUCLEOTIDE SEQUENCE [LARGE SCALE GENOMIC DNA]</scope>
    <source>
        <strain evidence="10 11">Ssp</strain>
    </source>
</reference>
<dbReference type="EC" id="6.1.1.2" evidence="8"/>
<evidence type="ECO:0000256" key="1">
    <source>
        <dbReference type="ARBA" id="ARBA00005594"/>
    </source>
</evidence>
<keyword evidence="11" id="KW-1185">Reference proteome</keyword>
<keyword evidence="2 8" id="KW-0436">Ligase</keyword>
<dbReference type="InterPro" id="IPR002306">
    <property type="entry name" value="Trp-tRNA-ligase"/>
</dbReference>
<organism evidence="10 11">
    <name type="scientific">Buchnera aphidicola</name>
    <name type="common">Stegophylla sp.</name>
    <dbReference type="NCBI Taxonomy" id="2315800"/>
    <lineage>
        <taxon>Bacteria</taxon>
        <taxon>Pseudomonadati</taxon>
        <taxon>Pseudomonadota</taxon>
        <taxon>Gammaproteobacteria</taxon>
        <taxon>Enterobacterales</taxon>
        <taxon>Erwiniaceae</taxon>
        <taxon>Buchnera</taxon>
    </lineage>
</organism>
<comment type="similarity">
    <text evidence="1 8 9">Belongs to the class-I aminoacyl-tRNA synthetase family.</text>
</comment>
<feature type="short sequence motif" description="'KMSKS' region" evidence="8">
    <location>
        <begin position="199"/>
        <end position="203"/>
    </location>
</feature>
<keyword evidence="6 8" id="KW-0030">Aminoacyl-tRNA synthetase</keyword>
<keyword evidence="3 8" id="KW-0547">Nucleotide-binding</keyword>
<feature type="short sequence motif" description="'HIGH' region" evidence="8">
    <location>
        <begin position="14"/>
        <end position="22"/>
    </location>
</feature>
<feature type="binding site" evidence="8">
    <location>
        <begin position="150"/>
        <end position="152"/>
    </location>
    <ligand>
        <name>ATP</name>
        <dbReference type="ChEBI" id="CHEBI:30616"/>
    </ligand>
</feature>
<proteinExistence type="inferred from homology"/>
<comment type="subcellular location">
    <subcellularLocation>
        <location evidence="8">Cytoplasm</location>
    </subcellularLocation>
</comment>
<dbReference type="EMBL" id="CP032998">
    <property type="protein sequence ID" value="QCI26494.1"/>
    <property type="molecule type" value="Genomic_DNA"/>
</dbReference>
<name>A0A4D6YKJ1_9GAMM</name>
<dbReference type="Gene3D" id="3.40.50.620">
    <property type="entry name" value="HUPs"/>
    <property type="match status" value="1"/>
</dbReference>
<evidence type="ECO:0000256" key="6">
    <source>
        <dbReference type="ARBA" id="ARBA00023146"/>
    </source>
</evidence>
<dbReference type="OrthoDB" id="9801042at2"/>
<feature type="binding site" evidence="8">
    <location>
        <begin position="199"/>
        <end position="203"/>
    </location>
    <ligand>
        <name>ATP</name>
        <dbReference type="ChEBI" id="CHEBI:30616"/>
    </ligand>
</feature>
<dbReference type="PROSITE" id="PS00178">
    <property type="entry name" value="AA_TRNA_LIGASE_I"/>
    <property type="match status" value="1"/>
</dbReference>
<comment type="subunit">
    <text evidence="8">Homodimer.</text>
</comment>
<dbReference type="AlphaFoldDB" id="A0A4D6YKJ1"/>
<evidence type="ECO:0000256" key="8">
    <source>
        <dbReference type="HAMAP-Rule" id="MF_00140"/>
    </source>
</evidence>
<keyword evidence="4 8" id="KW-0067">ATP-binding</keyword>
<evidence type="ECO:0000313" key="10">
    <source>
        <dbReference type="EMBL" id="QCI26494.1"/>
    </source>
</evidence>
<sequence length="332" mass="38590">MVLLQPTVFSAIQPSGKLTLGNYIGALSHWVRLQRNNHCIYGIADLHALTTVQNSSYLLKKNKLDTLSFYLAAGIDPNKSIIFAQSDVYEHCQLYWILNCYTYFGELSRMTQFKSKVLQYSKNINSGLLNYPILMSSDILLYYSDRILIGYDQKQHLELTKNIAFRFNYVYGNILRIPHVYIPNIYSSKIMALLNPKKKMSKSDINFNNVIFLLEDKKSIFYKVSRSVTDSENKIYYDMVHKPGISNLLNIFSSLTGIKISVLESDFANMLYQEFKILVAEKIESILSKLRDRFFYYRNNESYLFEILERGAHQARIKAKRTIDKVYNVLGL</sequence>
<dbReference type="Gene3D" id="1.10.240.10">
    <property type="entry name" value="Tyrosyl-Transfer RNA Synthetase"/>
    <property type="match status" value="1"/>
</dbReference>